<dbReference type="Gene3D" id="1.10.540.10">
    <property type="entry name" value="Acyl-CoA dehydrogenase/oxidase, N-terminal domain"/>
    <property type="match status" value="1"/>
</dbReference>
<dbReference type="SUPFAM" id="SSF47203">
    <property type="entry name" value="Acyl-CoA dehydrogenase C-terminal domain-like"/>
    <property type="match status" value="1"/>
</dbReference>
<dbReference type="InterPro" id="IPR009075">
    <property type="entry name" value="AcylCo_DH/oxidase_C"/>
</dbReference>
<evidence type="ECO:0000256" key="1">
    <source>
        <dbReference type="ARBA" id="ARBA00001974"/>
    </source>
</evidence>
<evidence type="ECO:0008006" key="15">
    <source>
        <dbReference type="Google" id="ProtNLM"/>
    </source>
</evidence>
<evidence type="ECO:0000256" key="8">
    <source>
        <dbReference type="ARBA" id="ARBA00023128"/>
    </source>
</evidence>
<protein>
    <recommendedName>
        <fullName evidence="15">Glutaryl-CoA dehydrogenase</fullName>
    </recommendedName>
</protein>
<comment type="similarity">
    <text evidence="3 9">Belongs to the acyl-CoA dehydrogenase family.</text>
</comment>
<evidence type="ECO:0000259" key="10">
    <source>
        <dbReference type="Pfam" id="PF00441"/>
    </source>
</evidence>
<dbReference type="InterPro" id="IPR013786">
    <property type="entry name" value="AcylCoA_DH/ox_N"/>
</dbReference>
<keyword evidence="14" id="KW-1185">Reference proteome</keyword>
<proteinExistence type="inferred from homology"/>
<keyword evidence="7 9" id="KW-0560">Oxidoreductase</keyword>
<evidence type="ECO:0000256" key="7">
    <source>
        <dbReference type="ARBA" id="ARBA00023002"/>
    </source>
</evidence>
<dbReference type="GO" id="GO:0050660">
    <property type="term" value="F:flavin adenine dinucleotide binding"/>
    <property type="evidence" value="ECO:0007669"/>
    <property type="project" value="InterPro"/>
</dbReference>
<dbReference type="Pfam" id="PF02771">
    <property type="entry name" value="Acyl-CoA_dh_N"/>
    <property type="match status" value="1"/>
</dbReference>
<dbReference type="GO" id="GO:0000062">
    <property type="term" value="F:fatty-acyl-CoA binding"/>
    <property type="evidence" value="ECO:0007669"/>
    <property type="project" value="TreeGrafter"/>
</dbReference>
<keyword evidence="4 9" id="KW-0285">Flavoprotein</keyword>
<dbReference type="GO" id="GO:0033539">
    <property type="term" value="P:fatty acid beta-oxidation using acyl-CoA dehydrogenase"/>
    <property type="evidence" value="ECO:0007669"/>
    <property type="project" value="TreeGrafter"/>
</dbReference>
<evidence type="ECO:0000259" key="12">
    <source>
        <dbReference type="Pfam" id="PF02771"/>
    </source>
</evidence>
<organism evidence="13 14">
    <name type="scientific">Plasmodiophora brassicae</name>
    <name type="common">Clubroot disease agent</name>
    <dbReference type="NCBI Taxonomy" id="37360"/>
    <lineage>
        <taxon>Eukaryota</taxon>
        <taxon>Sar</taxon>
        <taxon>Rhizaria</taxon>
        <taxon>Endomyxa</taxon>
        <taxon>Phytomyxea</taxon>
        <taxon>Plasmodiophorida</taxon>
        <taxon>Plasmodiophoridae</taxon>
        <taxon>Plasmodiophora</taxon>
    </lineage>
</organism>
<comment type="subcellular location">
    <subcellularLocation>
        <location evidence="2">Mitochondrion matrix</location>
    </subcellularLocation>
</comment>
<dbReference type="FunFam" id="1.10.540.10:FF:000003">
    <property type="entry name" value="glutaryl-CoA dehydrogenase, mitochondrial"/>
    <property type="match status" value="1"/>
</dbReference>
<dbReference type="FunFam" id="2.40.110.10:FF:000008">
    <property type="entry name" value="Glutaryl-CoA dehydrogenase, mitochondrial"/>
    <property type="match status" value="1"/>
</dbReference>
<keyword evidence="6" id="KW-0809">Transit peptide</keyword>
<evidence type="ECO:0000256" key="9">
    <source>
        <dbReference type="RuleBase" id="RU362125"/>
    </source>
</evidence>
<dbReference type="PANTHER" id="PTHR42807:SF1">
    <property type="entry name" value="GLUTARYL-COA DEHYDROGENASE, MITOCHONDRIAL"/>
    <property type="match status" value="1"/>
</dbReference>
<dbReference type="Proteomes" id="UP000039324">
    <property type="component" value="Unassembled WGS sequence"/>
</dbReference>
<keyword evidence="8" id="KW-0496">Mitochondrion</keyword>
<dbReference type="InterPro" id="IPR052033">
    <property type="entry name" value="Glutaryl-CoA_DH_mitochondrial"/>
</dbReference>
<accession>A0A0G4IJI2</accession>
<dbReference type="InterPro" id="IPR006091">
    <property type="entry name" value="Acyl-CoA_Oxase/DH_mid-dom"/>
</dbReference>
<keyword evidence="5 9" id="KW-0274">FAD</keyword>
<dbReference type="GO" id="GO:0005759">
    <property type="term" value="C:mitochondrial matrix"/>
    <property type="evidence" value="ECO:0007669"/>
    <property type="project" value="UniProtKB-SubCell"/>
</dbReference>
<dbReference type="Pfam" id="PF02770">
    <property type="entry name" value="Acyl-CoA_dh_M"/>
    <property type="match status" value="1"/>
</dbReference>
<dbReference type="InterPro" id="IPR036250">
    <property type="entry name" value="AcylCo_DH-like_C"/>
</dbReference>
<evidence type="ECO:0000313" key="13">
    <source>
        <dbReference type="EMBL" id="CEO95237.1"/>
    </source>
</evidence>
<feature type="domain" description="Acyl-CoA dehydrogenase/oxidase C-terminal" evidence="10">
    <location>
        <begin position="267"/>
        <end position="409"/>
    </location>
</feature>
<evidence type="ECO:0000256" key="6">
    <source>
        <dbReference type="ARBA" id="ARBA00022946"/>
    </source>
</evidence>
<dbReference type="CDD" id="cd01151">
    <property type="entry name" value="GCD"/>
    <property type="match status" value="1"/>
</dbReference>
<dbReference type="InterPro" id="IPR037069">
    <property type="entry name" value="AcylCoA_DH/ox_N_sf"/>
</dbReference>
<dbReference type="InterPro" id="IPR009100">
    <property type="entry name" value="AcylCoA_DH/oxidase_NM_dom_sf"/>
</dbReference>
<evidence type="ECO:0000256" key="4">
    <source>
        <dbReference type="ARBA" id="ARBA00022630"/>
    </source>
</evidence>
<feature type="domain" description="Acyl-CoA dehydrogenase/oxidase N-terminal" evidence="12">
    <location>
        <begin position="40"/>
        <end position="157"/>
    </location>
</feature>
<comment type="cofactor">
    <cofactor evidence="1 9">
        <name>FAD</name>
        <dbReference type="ChEBI" id="CHEBI:57692"/>
    </cofactor>
</comment>
<feature type="domain" description="Acyl-CoA oxidase/dehydrogenase middle" evidence="11">
    <location>
        <begin position="161"/>
        <end position="253"/>
    </location>
</feature>
<dbReference type="Gene3D" id="2.40.110.10">
    <property type="entry name" value="Butyryl-CoA Dehydrogenase, subunit A, domain 2"/>
    <property type="match status" value="1"/>
</dbReference>
<dbReference type="GO" id="GO:0046949">
    <property type="term" value="P:fatty-acyl-CoA biosynthetic process"/>
    <property type="evidence" value="ECO:0007669"/>
    <property type="project" value="TreeGrafter"/>
</dbReference>
<dbReference type="OMA" id="HMMNLES"/>
<evidence type="ECO:0000256" key="3">
    <source>
        <dbReference type="ARBA" id="ARBA00009347"/>
    </source>
</evidence>
<evidence type="ECO:0000313" key="14">
    <source>
        <dbReference type="Proteomes" id="UP000039324"/>
    </source>
</evidence>
<dbReference type="PANTHER" id="PTHR42807">
    <property type="entry name" value="GLUTARYL-COA DEHYDROGENASE, MITOCHONDRIAL"/>
    <property type="match status" value="1"/>
</dbReference>
<sequence length="417" mass="46127">MLRALRQGLSRWPPAVEARRFASFSEFTWEDPLLLDKLLTDEEIAVRDMARAYAQDKLLPRVVTAARKGEFDREIMQEMGVHECVEEFGFLGSTIKGHGCAGVSSVAYGLIAREIERVDSSYRSALSVQSSLVMHPINEFGTEEMKNEWLPKLATGDVIGCFGLTEPNHGSDPGSMETYAVQDGGKDYILNGSKTWITNSPIADVFVVWAKDDEGDIRGFLLDRGMRGISTPVIEGKLSLRASCTGEIVLEDVRVPKSRMFPTVKGLKGPFSCLNNARFGIAWGALGAAEECIRITRQYTLDRLQFGSPLASNQLVQFKLADMLSESTFALHGCLRVGRLKDEGQLNPTMISMIKRNSCMKALQIARTCRDMLGGNDEYHVMRHMCNLEAVNTYEGTADIHALIVGRAITGLQAFSK</sequence>
<evidence type="ECO:0000256" key="2">
    <source>
        <dbReference type="ARBA" id="ARBA00004305"/>
    </source>
</evidence>
<name>A0A0G4IJI2_PLABS</name>
<dbReference type="STRING" id="37360.A0A0G4IJI2"/>
<evidence type="ECO:0000256" key="5">
    <source>
        <dbReference type="ARBA" id="ARBA00022827"/>
    </source>
</evidence>
<dbReference type="SUPFAM" id="SSF56645">
    <property type="entry name" value="Acyl-CoA dehydrogenase NM domain-like"/>
    <property type="match status" value="1"/>
</dbReference>
<dbReference type="OrthoDB" id="435240at2759"/>
<gene>
    <name evidence="13" type="ORF">PBRA_004003</name>
</gene>
<dbReference type="EMBL" id="CDSF01000013">
    <property type="protein sequence ID" value="CEO95237.1"/>
    <property type="molecule type" value="Genomic_DNA"/>
</dbReference>
<dbReference type="GO" id="GO:0004361">
    <property type="term" value="F:glutaryl-CoA dehydrogenase activity"/>
    <property type="evidence" value="ECO:0007669"/>
    <property type="project" value="TreeGrafter"/>
</dbReference>
<dbReference type="Pfam" id="PF00441">
    <property type="entry name" value="Acyl-CoA_dh_1"/>
    <property type="match status" value="1"/>
</dbReference>
<dbReference type="AlphaFoldDB" id="A0A0G4IJI2"/>
<reference evidence="13 14" key="1">
    <citation type="submission" date="2015-02" db="EMBL/GenBank/DDBJ databases">
        <authorList>
            <person name="Chooi Y.-H."/>
        </authorList>
    </citation>
    <scope>NUCLEOTIDE SEQUENCE [LARGE SCALE GENOMIC DNA]</scope>
    <source>
        <strain evidence="13">E3</strain>
    </source>
</reference>
<evidence type="ECO:0000259" key="11">
    <source>
        <dbReference type="Pfam" id="PF02770"/>
    </source>
</evidence>
<dbReference type="InterPro" id="IPR046373">
    <property type="entry name" value="Acyl-CoA_Oxase/DH_mid-dom_sf"/>
</dbReference>
<dbReference type="Gene3D" id="1.20.140.10">
    <property type="entry name" value="Butyryl-CoA Dehydrogenase, subunit A, domain 3"/>
    <property type="match status" value="1"/>
</dbReference>